<comment type="similarity">
    <text evidence="2 15">Belongs to the FPG family.</text>
</comment>
<feature type="active site" description="Proton donor; for beta-elimination activity" evidence="15">
    <location>
        <position position="58"/>
    </location>
</feature>
<dbReference type="InterPro" id="IPR035937">
    <property type="entry name" value="FPG_N"/>
</dbReference>
<dbReference type="EC" id="4.2.99.18" evidence="15"/>
<protein>
    <recommendedName>
        <fullName evidence="15">Formamidopyrimidine-DNA glycosylase</fullName>
        <shortName evidence="15">Fapy-DNA glycosylase</shortName>
        <ecNumber evidence="15">3.2.2.23</ecNumber>
    </recommendedName>
    <alternativeName>
        <fullName evidence="15">DNA-(apurinic or apyrimidinic site) lyase MutM</fullName>
        <shortName evidence="15">AP lyase MutM</shortName>
        <ecNumber evidence="15">4.2.99.18</ecNumber>
    </alternativeName>
</protein>
<evidence type="ECO:0000313" key="19">
    <source>
        <dbReference type="Proteomes" id="UP001431775"/>
    </source>
</evidence>
<comment type="subunit">
    <text evidence="3 15">Monomer.</text>
</comment>
<dbReference type="InterPro" id="IPR012319">
    <property type="entry name" value="FPG_cat"/>
</dbReference>
<dbReference type="Proteomes" id="UP001431775">
    <property type="component" value="Unassembled WGS sequence"/>
</dbReference>
<feature type="binding site" evidence="15">
    <location>
        <position position="113"/>
    </location>
    <ligand>
        <name>DNA</name>
        <dbReference type="ChEBI" id="CHEBI:16991"/>
    </ligand>
</feature>
<evidence type="ECO:0000259" key="16">
    <source>
        <dbReference type="PROSITE" id="PS51066"/>
    </source>
</evidence>
<proteinExistence type="inferred from homology"/>
<keyword evidence="5 15" id="KW-0227">DNA damage</keyword>
<evidence type="ECO:0000256" key="1">
    <source>
        <dbReference type="ARBA" id="ARBA00001668"/>
    </source>
</evidence>
<dbReference type="CDD" id="cd08966">
    <property type="entry name" value="EcFpg-like_N"/>
    <property type="match status" value="1"/>
</dbReference>
<dbReference type="Pfam" id="PF01149">
    <property type="entry name" value="Fapy_DNA_glyco"/>
    <property type="match status" value="1"/>
</dbReference>
<keyword evidence="7 15" id="KW-0378">Hydrolase</keyword>
<keyword evidence="9 15" id="KW-0238">DNA-binding</keyword>
<evidence type="ECO:0000256" key="5">
    <source>
        <dbReference type="ARBA" id="ARBA00022763"/>
    </source>
</evidence>
<organism evidence="18 19">
    <name type="scientific">Commensalibacter nepenthis</name>
    <dbReference type="NCBI Taxonomy" id="3043872"/>
    <lineage>
        <taxon>Bacteria</taxon>
        <taxon>Pseudomonadati</taxon>
        <taxon>Pseudomonadota</taxon>
        <taxon>Alphaproteobacteria</taxon>
        <taxon>Acetobacterales</taxon>
        <taxon>Acetobacteraceae</taxon>
    </lineage>
</organism>
<evidence type="ECO:0000256" key="3">
    <source>
        <dbReference type="ARBA" id="ARBA00011245"/>
    </source>
</evidence>
<evidence type="ECO:0000256" key="2">
    <source>
        <dbReference type="ARBA" id="ARBA00009409"/>
    </source>
</evidence>
<dbReference type="SUPFAM" id="SSF46946">
    <property type="entry name" value="S13-like H2TH domain"/>
    <property type="match status" value="1"/>
</dbReference>
<evidence type="ECO:0000256" key="7">
    <source>
        <dbReference type="ARBA" id="ARBA00022801"/>
    </source>
</evidence>
<comment type="cofactor">
    <cofactor evidence="15">
        <name>Zn(2+)</name>
        <dbReference type="ChEBI" id="CHEBI:29105"/>
    </cofactor>
    <text evidence="15">Binds 1 zinc ion per subunit.</text>
</comment>
<keyword evidence="10 15" id="KW-0234">DNA repair</keyword>
<dbReference type="SMART" id="SM01232">
    <property type="entry name" value="H2TH"/>
    <property type="match status" value="1"/>
</dbReference>
<comment type="catalytic activity">
    <reaction evidence="14 15">
        <text>2'-deoxyribonucleotide-(2'-deoxyribose 5'-phosphate)-2'-deoxyribonucleotide-DNA = a 3'-end 2'-deoxyribonucleotide-(2,3-dehydro-2,3-deoxyribose 5'-phosphate)-DNA + a 5'-end 5'-phospho-2'-deoxyribonucleoside-DNA + H(+)</text>
        <dbReference type="Rhea" id="RHEA:66592"/>
        <dbReference type="Rhea" id="RHEA-COMP:13180"/>
        <dbReference type="Rhea" id="RHEA-COMP:16897"/>
        <dbReference type="Rhea" id="RHEA-COMP:17067"/>
        <dbReference type="ChEBI" id="CHEBI:15378"/>
        <dbReference type="ChEBI" id="CHEBI:136412"/>
        <dbReference type="ChEBI" id="CHEBI:157695"/>
        <dbReference type="ChEBI" id="CHEBI:167181"/>
        <dbReference type="EC" id="4.2.99.18"/>
    </reaction>
</comment>
<evidence type="ECO:0000256" key="9">
    <source>
        <dbReference type="ARBA" id="ARBA00023125"/>
    </source>
</evidence>
<evidence type="ECO:0000256" key="6">
    <source>
        <dbReference type="ARBA" id="ARBA00022771"/>
    </source>
</evidence>
<feature type="domain" description="FPG-type" evidence="16">
    <location>
        <begin position="243"/>
        <end position="282"/>
    </location>
</feature>
<comment type="function">
    <text evidence="15">Involved in base excision repair of DNA damaged by oxidation or by mutagenic agents. Acts as DNA glycosylase that recognizes and removes damaged bases. Has a preference for oxidized purines, such as 7,8-dihydro-8-oxoguanine (8-oxoG). Has AP (apurinic/apyrimidinic) lyase activity and introduces nicks in the DNA strand. Cleaves the DNA backbone by beta-delta elimination to generate a single-strand break at the site of the removed base with both 3'- and 5'-phosphates.</text>
</comment>
<dbReference type="InterPro" id="IPR020629">
    <property type="entry name" value="FPG_Glyclase"/>
</dbReference>
<dbReference type="GO" id="GO:0008534">
    <property type="term" value="F:oxidized purine nucleobase lesion DNA N-glycosylase activity"/>
    <property type="evidence" value="ECO:0007669"/>
    <property type="project" value="UniProtKB-EC"/>
</dbReference>
<accession>A0ABT6QAG5</accession>
<comment type="catalytic activity">
    <reaction evidence="1 15">
        <text>Hydrolysis of DNA containing ring-opened 7-methylguanine residues, releasing 2,6-diamino-4-hydroxy-5-(N-methyl)formamidopyrimidine.</text>
        <dbReference type="EC" id="3.2.2.23"/>
    </reaction>
</comment>
<dbReference type="RefSeq" id="WP_281463354.1">
    <property type="nucleotide sequence ID" value="NZ_JASBAN010000001.1"/>
</dbReference>
<dbReference type="InterPro" id="IPR000214">
    <property type="entry name" value="Znf_DNA_glyclase/AP_lyase"/>
</dbReference>
<dbReference type="PANTHER" id="PTHR22993">
    <property type="entry name" value="FORMAMIDOPYRIMIDINE-DNA GLYCOSYLASE"/>
    <property type="match status" value="1"/>
</dbReference>
<dbReference type="HAMAP" id="MF_00103">
    <property type="entry name" value="Fapy_DNA_glycosyl"/>
    <property type="match status" value="1"/>
</dbReference>
<gene>
    <name evidence="15 18" type="primary">mutM</name>
    <name evidence="15" type="synonym">fpg</name>
    <name evidence="18" type="ORF">QJV33_10900</name>
</gene>
<keyword evidence="12 15" id="KW-0511">Multifunctional enzyme</keyword>
<dbReference type="Gene3D" id="1.10.8.50">
    <property type="match status" value="1"/>
</dbReference>
<dbReference type="SUPFAM" id="SSF81624">
    <property type="entry name" value="N-terminal domain of MutM-like DNA repair proteins"/>
    <property type="match status" value="1"/>
</dbReference>
<comment type="caution">
    <text evidence="18">The sequence shown here is derived from an EMBL/GenBank/DDBJ whole genome shotgun (WGS) entry which is preliminary data.</text>
</comment>
<evidence type="ECO:0000256" key="12">
    <source>
        <dbReference type="ARBA" id="ARBA00023268"/>
    </source>
</evidence>
<dbReference type="PANTHER" id="PTHR22993:SF9">
    <property type="entry name" value="FORMAMIDOPYRIMIDINE-DNA GLYCOSYLASE"/>
    <property type="match status" value="1"/>
</dbReference>
<evidence type="ECO:0000256" key="13">
    <source>
        <dbReference type="ARBA" id="ARBA00023295"/>
    </source>
</evidence>
<evidence type="ECO:0000313" key="18">
    <source>
        <dbReference type="EMBL" id="MDI2113776.1"/>
    </source>
</evidence>
<dbReference type="PROSITE" id="PS51066">
    <property type="entry name" value="ZF_FPG_2"/>
    <property type="match status" value="1"/>
</dbReference>
<feature type="binding site" evidence="15">
    <location>
        <position position="94"/>
    </location>
    <ligand>
        <name>DNA</name>
        <dbReference type="ChEBI" id="CHEBI:16991"/>
    </ligand>
</feature>
<keyword evidence="4 15" id="KW-0479">Metal-binding</keyword>
<dbReference type="SMART" id="SM00898">
    <property type="entry name" value="Fapy_DNA_glyco"/>
    <property type="match status" value="1"/>
</dbReference>
<dbReference type="InterPro" id="IPR015886">
    <property type="entry name" value="H2TH_FPG"/>
</dbReference>
<dbReference type="EMBL" id="JASBAN010000001">
    <property type="protein sequence ID" value="MDI2113776.1"/>
    <property type="molecule type" value="Genomic_DNA"/>
</dbReference>
<dbReference type="EC" id="3.2.2.23" evidence="15"/>
<sequence>MPELPEIETIKRGLENNLINQTILSVQCHRDTLRLPIPKDLDRMITHTKIIHFTRRGKYILIGLNNQQTILVHLGMSGKMIVRPNIKDEPIIKHEHFTLVTKEGQRLSYIDPRRFGVIDLFQSEQTPILLSKMGPEPLGDEIHQQFIMHHLQKHLRNKKQSIKVALSDQHIIAGLGNIYVCEALFLAGISPLRESRTLNKNEIMRIVLAIQTILTQAIEAGGSSMRDYVHANGKKGYFQIQWKVYGKEGDYCLNCLTKQKKSVIKRVVQTGRSSFYCDLCQK</sequence>
<dbReference type="PROSITE" id="PS51068">
    <property type="entry name" value="FPG_CAT"/>
    <property type="match status" value="1"/>
</dbReference>
<keyword evidence="11 15" id="KW-0456">Lyase</keyword>
<feature type="active site" description="Proton donor" evidence="15">
    <location>
        <position position="3"/>
    </location>
</feature>
<keyword evidence="13 15" id="KW-0326">Glycosidase</keyword>
<evidence type="ECO:0000256" key="11">
    <source>
        <dbReference type="ARBA" id="ARBA00023239"/>
    </source>
</evidence>
<keyword evidence="19" id="KW-1185">Reference proteome</keyword>
<dbReference type="GO" id="GO:0140078">
    <property type="term" value="F:class I DNA-(apurinic or apyrimidinic site) endonuclease activity"/>
    <property type="evidence" value="ECO:0007669"/>
    <property type="project" value="UniProtKB-EC"/>
</dbReference>
<dbReference type="NCBIfam" id="NF002211">
    <property type="entry name" value="PRK01103.1"/>
    <property type="match status" value="1"/>
</dbReference>
<keyword evidence="8 15" id="KW-0862">Zinc</keyword>
<evidence type="ECO:0000259" key="17">
    <source>
        <dbReference type="PROSITE" id="PS51068"/>
    </source>
</evidence>
<evidence type="ECO:0000256" key="4">
    <source>
        <dbReference type="ARBA" id="ARBA00022723"/>
    </source>
</evidence>
<evidence type="ECO:0000256" key="14">
    <source>
        <dbReference type="ARBA" id="ARBA00044632"/>
    </source>
</evidence>
<feature type="active site" description="Schiff-base intermediate with DNA" evidence="15">
    <location>
        <position position="2"/>
    </location>
</feature>
<feature type="domain" description="Formamidopyrimidine-DNA glycosylase catalytic" evidence="17">
    <location>
        <begin position="2"/>
        <end position="116"/>
    </location>
</feature>
<evidence type="ECO:0000256" key="10">
    <source>
        <dbReference type="ARBA" id="ARBA00023204"/>
    </source>
</evidence>
<dbReference type="InterPro" id="IPR010979">
    <property type="entry name" value="Ribosomal_uS13-like_H2TH"/>
</dbReference>
<feature type="active site" description="Proton donor; for delta-elimination activity" evidence="15">
    <location>
        <position position="272"/>
    </location>
</feature>
<dbReference type="NCBIfam" id="TIGR00577">
    <property type="entry name" value="fpg"/>
    <property type="match status" value="1"/>
</dbReference>
<dbReference type="SUPFAM" id="SSF57716">
    <property type="entry name" value="Glucocorticoid receptor-like (DNA-binding domain)"/>
    <property type="match status" value="1"/>
</dbReference>
<dbReference type="Pfam" id="PF06831">
    <property type="entry name" value="H2TH"/>
    <property type="match status" value="1"/>
</dbReference>
<reference evidence="18" key="1">
    <citation type="submission" date="2023-05" db="EMBL/GenBank/DDBJ databases">
        <title>Whole genome sequence of Commensalibacter sp.</title>
        <authorList>
            <person name="Charoenyingcharoen P."/>
            <person name="Yukphan P."/>
        </authorList>
    </citation>
    <scope>NUCLEOTIDE SEQUENCE</scope>
    <source>
        <strain evidence="18">TBRC 10068</strain>
    </source>
</reference>
<evidence type="ECO:0000256" key="15">
    <source>
        <dbReference type="HAMAP-Rule" id="MF_00103"/>
    </source>
</evidence>
<keyword evidence="6 15" id="KW-0863">Zinc-finger</keyword>
<name>A0ABT6QAG5_9PROT</name>
<evidence type="ECO:0000256" key="8">
    <source>
        <dbReference type="ARBA" id="ARBA00022833"/>
    </source>
</evidence>
<dbReference type="Gene3D" id="3.20.190.10">
    <property type="entry name" value="MutM-like, N-terminal"/>
    <property type="match status" value="1"/>
</dbReference>
<feature type="binding site" evidence="15">
    <location>
        <position position="158"/>
    </location>
    <ligand>
        <name>DNA</name>
        <dbReference type="ChEBI" id="CHEBI:16991"/>
    </ligand>
</feature>